<dbReference type="EnsemblMetazoa" id="GBRI029980-RA">
    <property type="protein sequence ID" value="GBRI029980-PA"/>
    <property type="gene ID" value="GBRI029980"/>
</dbReference>
<dbReference type="Proteomes" id="UP000091820">
    <property type="component" value="Unassembled WGS sequence"/>
</dbReference>
<organism evidence="6 7">
    <name type="scientific">Glossina brevipalpis</name>
    <dbReference type="NCBI Taxonomy" id="37001"/>
    <lineage>
        <taxon>Eukaryota</taxon>
        <taxon>Metazoa</taxon>
        <taxon>Ecdysozoa</taxon>
        <taxon>Arthropoda</taxon>
        <taxon>Hexapoda</taxon>
        <taxon>Insecta</taxon>
        <taxon>Pterygota</taxon>
        <taxon>Neoptera</taxon>
        <taxon>Endopterygota</taxon>
        <taxon>Diptera</taxon>
        <taxon>Brachycera</taxon>
        <taxon>Muscomorpha</taxon>
        <taxon>Hippoboscoidea</taxon>
        <taxon>Glossinidae</taxon>
        <taxon>Glossina</taxon>
    </lineage>
</organism>
<evidence type="ECO:0000313" key="7">
    <source>
        <dbReference type="Proteomes" id="UP000091820"/>
    </source>
</evidence>
<dbReference type="AlphaFoldDB" id="A0A1A9WS06"/>
<feature type="coiled-coil region" evidence="5">
    <location>
        <begin position="792"/>
        <end position="859"/>
    </location>
</feature>
<evidence type="ECO:0000313" key="6">
    <source>
        <dbReference type="EnsemblMetazoa" id="GBRI029980-PA"/>
    </source>
</evidence>
<sequence>MALGKMDETLLKKAMHAIGWNSTSNVPMANEENIAILEEIQKLFMIKDDAIDKDQNVSERYEKLQQHAKNAEMTINHNLKLLEAYQNETRTEAHLYKLAKRTHSKLKEDLKAISKEWNNYKNFVDTTEKEMCKRKHNIDDATNRIKWAKTALTEWRQAMEDGNRGYQLIDMYYKDDQKQAKVQNQKLQKISSEMEEGRNKLTDLYNEQKTLECNLECTANLYRTAHSERRQMVQIWKLAVTQMVQREKDIEHTEMKLFEMRELASEKDKELQAGDDRLNEIFANNRTVEMNIEELNTETSQIKEQIQMLSDMVILKTNEVDILQKELQGLAHRVEQQRMENRRNIQLQTDRLTQIKDLNNLVETLTKKLKDKQNQNLSAAQRLQQLEDFMDTEEKISNQVAKETERINGITYRATLQLKTFRDDGLTLSMAGDGYRSAMIAMKRNIENTEKELKRQNEVHYDMAFKVLKLEHKVLTLKGSLIDPEIEAKNQEYLRELEEQQNKAFKVLQATQSQNKKLDDDMRKLTIIYNNDTAELDKINFKIKESQVYCEGSLKLLKEITHRNQGLIVDLSIFKMRANEFEIEINQCDDKSYNLSKHRMHLNRTIKDRIIEIKSQTDLLKLKRKHLNDELSTLRADIGERDKHLDAVKCRFELTSKLLGVNTDGTLITATQLRVETAQEKQMLLDEGNELNDKVLKAEYEITALENTLALFNNSNDVFRKNVRTRLGDEEANNELKEMRKNYCASLQKVKILQRNFIKLHKYNEISLKERSGLERTLEMERKKRLGNLDFLTRMQKELDEQKLKMRRADHELKQALKAIKQLNITNELFELYERDLDLKELEKRNMNVLNQLGDIASNDTELGPKIARAITDHGMKLPHLLHKTRSTISWRSDGSGCDGSLPLSSKVIDLPETSRSSVSEESQTQSSISAKLSIVSLDFPGKK</sequence>
<feature type="coiled-coil region" evidence="5">
    <location>
        <begin position="278"/>
        <end position="382"/>
    </location>
</feature>
<keyword evidence="3 5" id="KW-0175">Coiled coil</keyword>
<evidence type="ECO:0000256" key="5">
    <source>
        <dbReference type="SAM" id="Coils"/>
    </source>
</evidence>
<evidence type="ECO:0000256" key="4">
    <source>
        <dbReference type="ARBA" id="ARBA00045182"/>
    </source>
</evidence>
<proteinExistence type="inferred from homology"/>
<feature type="coiled-coil region" evidence="5">
    <location>
        <begin position="180"/>
        <end position="214"/>
    </location>
</feature>
<evidence type="ECO:0000256" key="2">
    <source>
        <dbReference type="ARBA" id="ARBA00016725"/>
    </source>
</evidence>
<reference evidence="7" key="1">
    <citation type="submission" date="2014-03" db="EMBL/GenBank/DDBJ databases">
        <authorList>
            <person name="Aksoy S."/>
            <person name="Warren W."/>
            <person name="Wilson R.K."/>
        </authorList>
    </citation>
    <scope>NUCLEOTIDE SEQUENCE [LARGE SCALE GENOMIC DNA]</scope>
    <source>
        <strain evidence="7">IAEA</strain>
    </source>
</reference>
<evidence type="ECO:0000256" key="3">
    <source>
        <dbReference type="ARBA" id="ARBA00023054"/>
    </source>
</evidence>
<protein>
    <recommendedName>
        <fullName evidence="2">Coiled-coil domain-containing protein 39</fullName>
    </recommendedName>
</protein>
<accession>A0A1A9WS06</accession>
<dbReference type="Pfam" id="PF24161">
    <property type="entry name" value="CCDC39"/>
    <property type="match status" value="1"/>
</dbReference>
<dbReference type="STRING" id="37001.A0A1A9WS06"/>
<dbReference type="PANTHER" id="PTHR18962">
    <property type="entry name" value="COILED-COIL DOMAIN-CONTAINING PROTEIN 39"/>
    <property type="match status" value="1"/>
</dbReference>
<comment type="function">
    <text evidence="4">Required for assembly of dynein regulatory complex (DRC) and inner dynein arm (IDA) complexes, which are responsible for ciliary beat regulation, thereby playing a central role in motility in cilia and flagella. Probably acts together with CCDC40 to form a molecular ruler that determines the 96 nanometer (nm) repeat length and arrangements of components in cilia and flagella. Not required for outer dynein arm complexes assembly.</text>
</comment>
<dbReference type="GO" id="GO:0005930">
    <property type="term" value="C:axoneme"/>
    <property type="evidence" value="ECO:0007669"/>
    <property type="project" value="InterPro"/>
</dbReference>
<dbReference type="PANTHER" id="PTHR18962:SF0">
    <property type="entry name" value="COILED-COIL DOMAIN-CONTAINING PROTEIN 39"/>
    <property type="match status" value="1"/>
</dbReference>
<dbReference type="InterPro" id="IPR033290">
    <property type="entry name" value="CCDC39"/>
</dbReference>
<feature type="coiled-coil region" evidence="5">
    <location>
        <begin position="483"/>
        <end position="514"/>
    </location>
</feature>
<evidence type="ECO:0000256" key="1">
    <source>
        <dbReference type="ARBA" id="ARBA00005805"/>
    </source>
</evidence>
<dbReference type="GO" id="GO:0060285">
    <property type="term" value="P:cilium-dependent cell motility"/>
    <property type="evidence" value="ECO:0007669"/>
    <property type="project" value="TreeGrafter"/>
</dbReference>
<dbReference type="GO" id="GO:0060287">
    <property type="term" value="P:epithelial cilium movement involved in determination of left/right asymmetry"/>
    <property type="evidence" value="ECO:0007669"/>
    <property type="project" value="TreeGrafter"/>
</dbReference>
<reference evidence="6" key="2">
    <citation type="submission" date="2020-05" db="UniProtKB">
        <authorList>
            <consortium name="EnsemblMetazoa"/>
        </authorList>
    </citation>
    <scope>IDENTIFICATION</scope>
    <source>
        <strain evidence="6">IAEA</strain>
    </source>
</reference>
<dbReference type="GO" id="GO:0036159">
    <property type="term" value="P:inner dynein arm assembly"/>
    <property type="evidence" value="ECO:0007669"/>
    <property type="project" value="InterPro"/>
</dbReference>
<dbReference type="VEuPathDB" id="VectorBase:GBRI029980"/>
<comment type="similarity">
    <text evidence="1">Belongs to the CCDC39 family.</text>
</comment>
<keyword evidence="7" id="KW-1185">Reference proteome</keyword>
<dbReference type="GO" id="GO:0005576">
    <property type="term" value="C:extracellular region"/>
    <property type="evidence" value="ECO:0007669"/>
    <property type="project" value="GOC"/>
</dbReference>
<name>A0A1A9WS06_9MUSC</name>